<accession>A0A8S1ZRF5</accession>
<dbReference type="PANTHER" id="PTHR33871">
    <property type="entry name" value="OS05G0503100 PROTEIN-RELATED"/>
    <property type="match status" value="1"/>
</dbReference>
<feature type="compositionally biased region" description="Polar residues" evidence="1">
    <location>
        <begin position="44"/>
        <end position="53"/>
    </location>
</feature>
<feature type="compositionally biased region" description="Basic residues" evidence="1">
    <location>
        <begin position="123"/>
        <end position="136"/>
    </location>
</feature>
<evidence type="ECO:0000313" key="2">
    <source>
        <dbReference type="EMBL" id="CAE5962786.1"/>
    </source>
</evidence>
<dbReference type="Proteomes" id="UP000682877">
    <property type="component" value="Chromosome 2"/>
</dbReference>
<gene>
    <name evidence="2" type="ORF">AARE701A_LOCUS4430</name>
</gene>
<feature type="compositionally biased region" description="Polar residues" evidence="1">
    <location>
        <begin position="183"/>
        <end position="197"/>
    </location>
</feature>
<evidence type="ECO:0000256" key="1">
    <source>
        <dbReference type="SAM" id="MobiDB-lite"/>
    </source>
</evidence>
<dbReference type="EMBL" id="LR999452">
    <property type="protein sequence ID" value="CAE5962786.1"/>
    <property type="molecule type" value="Genomic_DNA"/>
</dbReference>
<feature type="region of interest" description="Disordered" evidence="1">
    <location>
        <begin position="1"/>
        <end position="20"/>
    </location>
</feature>
<reference evidence="2" key="1">
    <citation type="submission" date="2021-01" db="EMBL/GenBank/DDBJ databases">
        <authorList>
            <person name="Bezrukov I."/>
        </authorList>
    </citation>
    <scope>NUCLEOTIDE SEQUENCE</scope>
</reference>
<proteinExistence type="predicted"/>
<feature type="region of interest" description="Disordered" evidence="1">
    <location>
        <begin position="117"/>
        <end position="228"/>
    </location>
</feature>
<dbReference type="PANTHER" id="PTHR33871:SF1">
    <property type="entry name" value="OS05G0503100 PROTEIN"/>
    <property type="match status" value="1"/>
</dbReference>
<protein>
    <submittedName>
        <fullName evidence="2">Uncharacterized protein</fullName>
    </submittedName>
</protein>
<organism evidence="2 3">
    <name type="scientific">Arabidopsis arenosa</name>
    <name type="common">Sand rock-cress</name>
    <name type="synonym">Cardaminopsis arenosa</name>
    <dbReference type="NCBI Taxonomy" id="38785"/>
    <lineage>
        <taxon>Eukaryota</taxon>
        <taxon>Viridiplantae</taxon>
        <taxon>Streptophyta</taxon>
        <taxon>Embryophyta</taxon>
        <taxon>Tracheophyta</taxon>
        <taxon>Spermatophyta</taxon>
        <taxon>Magnoliopsida</taxon>
        <taxon>eudicotyledons</taxon>
        <taxon>Gunneridae</taxon>
        <taxon>Pentapetalae</taxon>
        <taxon>rosids</taxon>
        <taxon>malvids</taxon>
        <taxon>Brassicales</taxon>
        <taxon>Brassicaceae</taxon>
        <taxon>Camelineae</taxon>
        <taxon>Arabidopsis</taxon>
    </lineage>
</organism>
<feature type="compositionally biased region" description="Basic and acidic residues" evidence="1">
    <location>
        <begin position="55"/>
        <end position="69"/>
    </location>
</feature>
<name>A0A8S1ZRF5_ARAAE</name>
<feature type="region of interest" description="Disordered" evidence="1">
    <location>
        <begin position="44"/>
        <end position="70"/>
    </location>
</feature>
<dbReference type="AlphaFoldDB" id="A0A8S1ZRF5"/>
<evidence type="ECO:0000313" key="3">
    <source>
        <dbReference type="Proteomes" id="UP000682877"/>
    </source>
</evidence>
<keyword evidence="3" id="KW-1185">Reference proteome</keyword>
<sequence length="253" mass="28171">MGNCCVGSGTTDRENENVSDKNTTIVEEETVVKEVLSETTLFTPSSSFHSSTIKDPVKKKIREDEEKKPGFLKMASDPVTIRPVSVDHEEGSEVSEICSLSLSESVSSTVVMNGYDEEDVMMKQRKSQRSPAKTRTRVTGNNYPTRRTDQSPRKRNNGTCNGARYGSGVRDPGERSGRRSRSPATNRSVMDSNQSSRVGGARTKKNNQSPGRVRLDPNKNGLEQQQQQHQNYGYTTEELLENPLVSLECFIFL</sequence>